<accession>A0ABT8ZBP5</accession>
<feature type="domain" description="Glucose/Sorbosone dehydrogenase" evidence="2">
    <location>
        <begin position="43"/>
        <end position="284"/>
    </location>
</feature>
<dbReference type="Pfam" id="PF07995">
    <property type="entry name" value="GSDH"/>
    <property type="match status" value="1"/>
</dbReference>
<dbReference type="InterPro" id="IPR011042">
    <property type="entry name" value="6-blade_b-propeller_TolB-like"/>
</dbReference>
<dbReference type="NCBIfam" id="TIGR03606">
    <property type="entry name" value="non_repeat_PQQ"/>
    <property type="match status" value="1"/>
</dbReference>
<dbReference type="EMBL" id="JAUPID010000011">
    <property type="protein sequence ID" value="MDO7362146.1"/>
    <property type="molecule type" value="Genomic_DNA"/>
</dbReference>
<dbReference type="InterPro" id="IPR019893">
    <property type="entry name" value="SndH-like"/>
</dbReference>
<proteinExistence type="predicted"/>
<evidence type="ECO:0000256" key="1">
    <source>
        <dbReference type="SAM" id="SignalP"/>
    </source>
</evidence>
<keyword evidence="4" id="KW-1185">Reference proteome</keyword>
<protein>
    <submittedName>
        <fullName evidence="3">PQQ-dependent sugar dehydrogenase</fullName>
    </submittedName>
</protein>
<keyword evidence="1" id="KW-0732">Signal</keyword>
<gene>
    <name evidence="3" type="ORF">Q5X34_10675</name>
</gene>
<dbReference type="InterPro" id="IPR011041">
    <property type="entry name" value="Quinoprot_gluc/sorb_DH_b-prop"/>
</dbReference>
<feature type="chain" id="PRO_5046942435" evidence="1">
    <location>
        <begin position="23"/>
        <end position="470"/>
    </location>
</feature>
<organism evidence="3 4">
    <name type="scientific">Acinetobacter geminorum</name>
    <dbReference type="NCBI Taxonomy" id="2730922"/>
    <lineage>
        <taxon>Bacteria</taxon>
        <taxon>Pseudomonadati</taxon>
        <taxon>Pseudomonadota</taxon>
        <taxon>Gammaproteobacteria</taxon>
        <taxon>Moraxellales</taxon>
        <taxon>Moraxellaceae</taxon>
        <taxon>Acinetobacter</taxon>
    </lineage>
</organism>
<dbReference type="PANTHER" id="PTHR19328">
    <property type="entry name" value="HEDGEHOG-INTERACTING PROTEIN"/>
    <property type="match status" value="1"/>
</dbReference>
<reference evidence="3" key="1">
    <citation type="submission" date="2023-07" db="EMBL/GenBank/DDBJ databases">
        <title>Whole genome sequencing of environmental Acinetobacter calcoaceticus-baumannii complex from non-hospital environment.</title>
        <authorList>
            <person name="Wee S.K."/>
            <person name="Khoo E.Z.Y."/>
            <person name="Mohammad T.A.-H."/>
            <person name="Tan S.E.K."/>
            <person name="Yap E.P.H."/>
        </authorList>
    </citation>
    <scope>NUCLEOTIDE SEQUENCE</scope>
    <source>
        <strain evidence="3">PUMA0118</strain>
    </source>
</reference>
<sequence length="470" mass="52152">MKRRFFILSSAILLCLPTLATAKEVNKLKVNETFDVKIITDGLSSPWEMLWGPDNMLWVTEREGARVVRINPETGEKKVAATIDGVFIDHQHNGLLGMAFAPGMTAKQGQVYLTYTYKGANQAGKQGFWAKIIKMDYDGRTEKLRNPKTIIDGIPAANDHNAGRLVFGPDQKLYMSKGELGHNQGHAQCLLNEAQRTPTANEVKNSDWTAYVGKVLRLNADGSIPSDNPRIDGVQSHIFTYGHRNPQGLVFVGKELFSVEHGPSSDDEVNRLVAGGNYGWPNVAGYLDNNSYQYENWSGAPDCNKLVGATDTNRVKTPPQVPVMKETDWKAPSNFHEPIKTFFTVPKNYNFDDIRCKDMSYLCWATIGPSSVTYYPSNGPIKNWQNSLLVTSLKNGALYTVVLDGNKVQAQGDGGKYFHTQNRYRVARLSPDLKSVYLATDVTGNVLDENGIPTNKMANPGSIIKLTYHP</sequence>
<evidence type="ECO:0000313" key="3">
    <source>
        <dbReference type="EMBL" id="MDO7362146.1"/>
    </source>
</evidence>
<name>A0ABT8ZBP5_9GAMM</name>
<dbReference type="RefSeq" id="WP_086266210.1">
    <property type="nucleotide sequence ID" value="NZ_JAUPID010000011.1"/>
</dbReference>
<feature type="signal peptide" evidence="1">
    <location>
        <begin position="1"/>
        <end position="22"/>
    </location>
</feature>
<evidence type="ECO:0000259" key="2">
    <source>
        <dbReference type="Pfam" id="PF07995"/>
    </source>
</evidence>
<dbReference type="Proteomes" id="UP001175780">
    <property type="component" value="Unassembled WGS sequence"/>
</dbReference>
<evidence type="ECO:0000313" key="4">
    <source>
        <dbReference type="Proteomes" id="UP001175780"/>
    </source>
</evidence>
<comment type="caution">
    <text evidence="3">The sequence shown here is derived from an EMBL/GenBank/DDBJ whole genome shotgun (WGS) entry which is preliminary data.</text>
</comment>
<dbReference type="PANTHER" id="PTHR19328:SF13">
    <property type="entry name" value="HIPL1 PROTEIN"/>
    <property type="match status" value="1"/>
</dbReference>
<dbReference type="SUPFAM" id="SSF50952">
    <property type="entry name" value="Soluble quinoprotein glucose dehydrogenase"/>
    <property type="match status" value="1"/>
</dbReference>
<dbReference type="Gene3D" id="2.120.10.30">
    <property type="entry name" value="TolB, C-terminal domain"/>
    <property type="match status" value="1"/>
</dbReference>
<dbReference type="InterPro" id="IPR012938">
    <property type="entry name" value="Glc/Sorbosone_DH"/>
</dbReference>